<accession>A0A328AF33</accession>
<dbReference type="InterPro" id="IPR021938">
    <property type="entry name" value="DUF3553"/>
</dbReference>
<evidence type="ECO:0000313" key="1">
    <source>
        <dbReference type="EMBL" id="RAK53259.1"/>
    </source>
</evidence>
<sequence length="66" mass="7346">MRPHLDPFLEPGVLVRHPAEADWGLGQVQSVAGRKVTVNFENAGKQVIDAEVIRLVFVGDDPREIR</sequence>
<keyword evidence="2" id="KW-1185">Reference proteome</keyword>
<dbReference type="Proteomes" id="UP000249254">
    <property type="component" value="Unassembled WGS sequence"/>
</dbReference>
<dbReference type="OrthoDB" id="7361229at2"/>
<dbReference type="Pfam" id="PF12073">
    <property type="entry name" value="DUF3553"/>
    <property type="match status" value="1"/>
</dbReference>
<name>A0A328AF33_9CAUL</name>
<gene>
    <name evidence="1" type="ORF">DJ017_01300</name>
</gene>
<protein>
    <submittedName>
        <fullName evidence="1">DUF3553 domain-containing protein</fullName>
    </submittedName>
</protein>
<organism evidence="1 2">
    <name type="scientific">Phenylobacterium soli</name>
    <dbReference type="NCBI Taxonomy" id="2170551"/>
    <lineage>
        <taxon>Bacteria</taxon>
        <taxon>Pseudomonadati</taxon>
        <taxon>Pseudomonadota</taxon>
        <taxon>Alphaproteobacteria</taxon>
        <taxon>Caulobacterales</taxon>
        <taxon>Caulobacteraceae</taxon>
        <taxon>Phenylobacterium</taxon>
    </lineage>
</organism>
<dbReference type="AlphaFoldDB" id="A0A328AF33"/>
<dbReference type="EMBL" id="QFYQ01000001">
    <property type="protein sequence ID" value="RAK53259.1"/>
    <property type="molecule type" value="Genomic_DNA"/>
</dbReference>
<comment type="caution">
    <text evidence="1">The sequence shown here is derived from an EMBL/GenBank/DDBJ whole genome shotgun (WGS) entry which is preliminary data.</text>
</comment>
<reference evidence="2" key="1">
    <citation type="submission" date="2018-05" db="EMBL/GenBank/DDBJ databases">
        <authorList>
            <person name="Li X."/>
        </authorList>
    </citation>
    <scope>NUCLEOTIDE SEQUENCE [LARGE SCALE GENOMIC DNA]</scope>
    <source>
        <strain evidence="2">LX32</strain>
    </source>
</reference>
<dbReference type="RefSeq" id="WP_111527011.1">
    <property type="nucleotide sequence ID" value="NZ_JBHRSG010000001.1"/>
</dbReference>
<evidence type="ECO:0000313" key="2">
    <source>
        <dbReference type="Proteomes" id="UP000249254"/>
    </source>
</evidence>
<proteinExistence type="predicted"/>